<protein>
    <recommendedName>
        <fullName evidence="3">DUF538 domain-containing protein</fullName>
    </recommendedName>
</protein>
<dbReference type="Pfam" id="PF04398">
    <property type="entry name" value="DUF538"/>
    <property type="match status" value="1"/>
</dbReference>
<keyword evidence="2" id="KW-1185">Reference proteome</keyword>
<evidence type="ECO:0000313" key="1">
    <source>
        <dbReference type="EMBL" id="RXH86424.1"/>
    </source>
</evidence>
<reference evidence="1 2" key="1">
    <citation type="submission" date="2018-10" db="EMBL/GenBank/DDBJ databases">
        <title>A high-quality apple genome assembly.</title>
        <authorList>
            <person name="Hu J."/>
        </authorList>
    </citation>
    <scope>NUCLEOTIDE SEQUENCE [LARGE SCALE GENOMIC DNA]</scope>
    <source>
        <strain evidence="2">cv. HFTH1</strain>
        <tissue evidence="1">Young leaf</tissue>
    </source>
</reference>
<dbReference type="InterPro" id="IPR036758">
    <property type="entry name" value="At5g01610-like"/>
</dbReference>
<accession>A0A498IWC4</accession>
<dbReference type="Proteomes" id="UP000290289">
    <property type="component" value="Chromosome 10"/>
</dbReference>
<dbReference type="InterPro" id="IPR007493">
    <property type="entry name" value="DUF538"/>
</dbReference>
<dbReference type="Gene3D" id="2.30.240.10">
    <property type="entry name" value="At5g01610-like"/>
    <property type="match status" value="2"/>
</dbReference>
<evidence type="ECO:0008006" key="3">
    <source>
        <dbReference type="Google" id="ProtNLM"/>
    </source>
</evidence>
<evidence type="ECO:0000313" key="2">
    <source>
        <dbReference type="Proteomes" id="UP000290289"/>
    </source>
</evidence>
<dbReference type="SUPFAM" id="SSF141562">
    <property type="entry name" value="At5g01610-like"/>
    <property type="match status" value="2"/>
</dbReference>
<organism evidence="1 2">
    <name type="scientific">Malus domestica</name>
    <name type="common">Apple</name>
    <name type="synonym">Pyrus malus</name>
    <dbReference type="NCBI Taxonomy" id="3750"/>
    <lineage>
        <taxon>Eukaryota</taxon>
        <taxon>Viridiplantae</taxon>
        <taxon>Streptophyta</taxon>
        <taxon>Embryophyta</taxon>
        <taxon>Tracheophyta</taxon>
        <taxon>Spermatophyta</taxon>
        <taxon>Magnoliopsida</taxon>
        <taxon>eudicotyledons</taxon>
        <taxon>Gunneridae</taxon>
        <taxon>Pentapetalae</taxon>
        <taxon>rosids</taxon>
        <taxon>fabids</taxon>
        <taxon>Rosales</taxon>
        <taxon>Rosaceae</taxon>
        <taxon>Amygdaloideae</taxon>
        <taxon>Maleae</taxon>
        <taxon>Malus</taxon>
    </lineage>
</organism>
<comment type="caution">
    <text evidence="1">The sequence shown here is derived from an EMBL/GenBank/DDBJ whole genome shotgun (WGS) entry which is preliminary data.</text>
</comment>
<name>A0A498IWC4_MALDO</name>
<dbReference type="PANTHER" id="PTHR31676:SF7">
    <property type="entry name" value="DUF538 DOMAIN-CONTAINING PROTEIN"/>
    <property type="match status" value="1"/>
</dbReference>
<dbReference type="AlphaFoldDB" id="A0A498IWC4"/>
<sequence>MSAQQIASHIEDAEIYHGEALCRQKSRELLDKMCLPRGLLPLDDVVEFGYNHTSGFVWLKQKKRKEHRFRAISKTVSYDTEVMGFVEEHRMRRLSGVKSKELLIWVSISDIYVDPNSDLDKITFANGTGSSRSFPATAFGLEGEDHSFAYIINPILHSISSHHQLLILPKQFHSSTLIESHRNNVEIYHGESLCKQKLRELLEELALPKDLFRADIDEMGYHRPSGFVRLKQGKKSEQKLKATSKTIVYNAELTMLG</sequence>
<dbReference type="PANTHER" id="PTHR31676">
    <property type="entry name" value="T31J12.3 PROTEIN-RELATED"/>
    <property type="match status" value="1"/>
</dbReference>
<proteinExistence type="predicted"/>
<dbReference type="EMBL" id="RDQH01000336">
    <property type="protein sequence ID" value="RXH86424.1"/>
    <property type="molecule type" value="Genomic_DNA"/>
</dbReference>
<gene>
    <name evidence="1" type="ORF">DVH24_017477</name>
</gene>